<accession>A0ABR1K325</accession>
<sequence length="119" mass="13950">MKEEEEYLQRMAELYRLSNPPLALQIQLYANVRGRYNDLHRLRLRRIPKLHGFDSVNLYYFYAGVGLRRQIIEGELTSFDGPLEGWEAIEDVDSDVEGEEEEDRADRHVEAVLRVANDP</sequence>
<keyword evidence="2" id="KW-1185">Reference proteome</keyword>
<gene>
    <name evidence="1" type="ORF">VKT23_002718</name>
</gene>
<dbReference type="Proteomes" id="UP001498398">
    <property type="component" value="Unassembled WGS sequence"/>
</dbReference>
<evidence type="ECO:0000313" key="2">
    <source>
        <dbReference type="Proteomes" id="UP001498398"/>
    </source>
</evidence>
<proteinExistence type="predicted"/>
<organism evidence="1 2">
    <name type="scientific">Marasmiellus scandens</name>
    <dbReference type="NCBI Taxonomy" id="2682957"/>
    <lineage>
        <taxon>Eukaryota</taxon>
        <taxon>Fungi</taxon>
        <taxon>Dikarya</taxon>
        <taxon>Basidiomycota</taxon>
        <taxon>Agaricomycotina</taxon>
        <taxon>Agaricomycetes</taxon>
        <taxon>Agaricomycetidae</taxon>
        <taxon>Agaricales</taxon>
        <taxon>Marasmiineae</taxon>
        <taxon>Omphalotaceae</taxon>
        <taxon>Marasmiellus</taxon>
    </lineage>
</organism>
<reference evidence="1 2" key="1">
    <citation type="submission" date="2024-01" db="EMBL/GenBank/DDBJ databases">
        <title>A draft genome for the cacao thread blight pathogen Marasmiellus scandens.</title>
        <authorList>
            <person name="Baruah I.K."/>
            <person name="Leung J."/>
            <person name="Bukari Y."/>
            <person name="Amoako-Attah I."/>
            <person name="Meinhardt L.W."/>
            <person name="Bailey B.A."/>
            <person name="Cohen S.P."/>
        </authorList>
    </citation>
    <scope>NUCLEOTIDE SEQUENCE [LARGE SCALE GENOMIC DNA]</scope>
    <source>
        <strain evidence="1 2">GH-19</strain>
    </source>
</reference>
<dbReference type="EMBL" id="JBANRG010000002">
    <property type="protein sequence ID" value="KAK7471309.1"/>
    <property type="molecule type" value="Genomic_DNA"/>
</dbReference>
<comment type="caution">
    <text evidence="1">The sequence shown here is derived from an EMBL/GenBank/DDBJ whole genome shotgun (WGS) entry which is preliminary data.</text>
</comment>
<protein>
    <submittedName>
        <fullName evidence="1">Uncharacterized protein</fullName>
    </submittedName>
</protein>
<name>A0ABR1K325_9AGAR</name>
<evidence type="ECO:0000313" key="1">
    <source>
        <dbReference type="EMBL" id="KAK7471309.1"/>
    </source>
</evidence>